<dbReference type="Pfam" id="PF00295">
    <property type="entry name" value="Glyco_hydro_28"/>
    <property type="match status" value="1"/>
</dbReference>
<accession>A0A074KZC7</accession>
<dbReference type="PANTHER" id="PTHR31339">
    <property type="entry name" value="PECTIN LYASE-RELATED"/>
    <property type="match status" value="1"/>
</dbReference>
<evidence type="ECO:0000313" key="7">
    <source>
        <dbReference type="EMBL" id="KEO74269.1"/>
    </source>
</evidence>
<keyword evidence="6" id="KW-0732">Signal</keyword>
<feature type="signal peptide" evidence="6">
    <location>
        <begin position="1"/>
        <end position="27"/>
    </location>
</feature>
<dbReference type="eggNOG" id="COG5434">
    <property type="taxonomic scope" value="Bacteria"/>
</dbReference>
<gene>
    <name evidence="7" type="ORF">EL17_09045</name>
</gene>
<feature type="chain" id="PRO_5001695556" evidence="6">
    <location>
        <begin position="28"/>
        <end position="543"/>
    </location>
</feature>
<dbReference type="InterPro" id="IPR000743">
    <property type="entry name" value="Glyco_hydro_28"/>
</dbReference>
<feature type="region of interest" description="Disordered" evidence="5">
    <location>
        <begin position="524"/>
        <end position="543"/>
    </location>
</feature>
<dbReference type="InterPro" id="IPR051801">
    <property type="entry name" value="GH28_Enzymes"/>
</dbReference>
<dbReference type="GO" id="GO:0005975">
    <property type="term" value="P:carbohydrate metabolic process"/>
    <property type="evidence" value="ECO:0007669"/>
    <property type="project" value="InterPro"/>
</dbReference>
<dbReference type="InterPro" id="IPR006626">
    <property type="entry name" value="PbH1"/>
</dbReference>
<dbReference type="STRING" id="1048983.EL17_09045"/>
<evidence type="ECO:0000256" key="3">
    <source>
        <dbReference type="ARBA" id="ARBA00023295"/>
    </source>
</evidence>
<evidence type="ECO:0000256" key="2">
    <source>
        <dbReference type="ARBA" id="ARBA00022801"/>
    </source>
</evidence>
<protein>
    <submittedName>
        <fullName evidence="7">Glycoside hydrolase</fullName>
    </submittedName>
</protein>
<dbReference type="InterPro" id="IPR011050">
    <property type="entry name" value="Pectin_lyase_fold/virulence"/>
</dbReference>
<reference evidence="7 8" key="1">
    <citation type="submission" date="2014-04" db="EMBL/GenBank/DDBJ databases">
        <title>Characterization and application of a salt tolerant electro-active bacterium.</title>
        <authorList>
            <person name="Yang L."/>
            <person name="Wei S."/>
            <person name="Tay Q.X.M."/>
        </authorList>
    </citation>
    <scope>NUCLEOTIDE SEQUENCE [LARGE SCALE GENOMIC DNA]</scope>
    <source>
        <strain evidence="7 8">LY1</strain>
    </source>
</reference>
<keyword evidence="2 4" id="KW-0378">Hydrolase</keyword>
<proteinExistence type="inferred from homology"/>
<dbReference type="InterPro" id="IPR012334">
    <property type="entry name" value="Pectin_lyas_fold"/>
</dbReference>
<evidence type="ECO:0000256" key="4">
    <source>
        <dbReference type="RuleBase" id="RU361169"/>
    </source>
</evidence>
<dbReference type="AlphaFoldDB" id="A0A074KZC7"/>
<dbReference type="PANTHER" id="PTHR31339:SF9">
    <property type="entry name" value="PLASMIN AND FIBRONECTIN-BINDING PROTEIN A"/>
    <property type="match status" value="1"/>
</dbReference>
<name>A0A074KZC7_9BACT</name>
<evidence type="ECO:0000256" key="5">
    <source>
        <dbReference type="SAM" id="MobiDB-lite"/>
    </source>
</evidence>
<sequence>MTTPIQKVKSNSKNYLLLMFLSLSVMACDTSVQDDSSINELDRIPHISEVGALNMPDEIAPVNAPFDMPEFKKPVFPDFTVNIADKGARNGKKVTAHIQSAIEEVNTAGGGTVLIPKGKWKTGRIILKSNVNLHIAEGAEVYFSGELADYRPAVFTRHEGVEVMSLGACIYAFEADNIAITGKGTLYGPADGPVKDQMMTEDVVENFVPLDKPVSERIYEGYDGESIFLPMFISPTNSTNVYIEGITLEKTAFWNIVPVYCDGVIIRGVTVNSVGIPRGDGIDIESSKNVLIEYSTLNNGDDCFTMKAGRGEDGIRVNKPTENVVVRYCLAQEGHGGITVGSETAGMIRNLYVHDCVFDNTGVGIRFKTRRPRGGGGENLTYERIRMNLRHTAFRWDMLGSAMYVGELAERYPPRERDQLTPEFQHITARNIIVENASAFINVTGIPETPLKNFLLEHAEINSKKLFTAHDVDGMVLRHVNITAQDSMMYFLDARDILFEEVQFDVPGGELYTEIEGELSDDIRFKSTKPSAPKEWNKEVFKR</sequence>
<dbReference type="SUPFAM" id="SSF51126">
    <property type="entry name" value="Pectin lyase-like"/>
    <property type="match status" value="1"/>
</dbReference>
<comment type="caution">
    <text evidence="7">The sequence shown here is derived from an EMBL/GenBank/DDBJ whole genome shotgun (WGS) entry which is preliminary data.</text>
</comment>
<dbReference type="Proteomes" id="UP000027821">
    <property type="component" value="Unassembled WGS sequence"/>
</dbReference>
<dbReference type="GO" id="GO:0004650">
    <property type="term" value="F:polygalacturonase activity"/>
    <property type="evidence" value="ECO:0007669"/>
    <property type="project" value="InterPro"/>
</dbReference>
<dbReference type="SMART" id="SM00710">
    <property type="entry name" value="PbH1"/>
    <property type="match status" value="4"/>
</dbReference>
<evidence type="ECO:0000313" key="8">
    <source>
        <dbReference type="Proteomes" id="UP000027821"/>
    </source>
</evidence>
<evidence type="ECO:0000256" key="6">
    <source>
        <dbReference type="SAM" id="SignalP"/>
    </source>
</evidence>
<comment type="similarity">
    <text evidence="1 4">Belongs to the glycosyl hydrolase 28 family.</text>
</comment>
<dbReference type="PROSITE" id="PS51257">
    <property type="entry name" value="PROKAR_LIPOPROTEIN"/>
    <property type="match status" value="1"/>
</dbReference>
<keyword evidence="3 4" id="KW-0326">Glycosidase</keyword>
<evidence type="ECO:0000256" key="1">
    <source>
        <dbReference type="ARBA" id="ARBA00008834"/>
    </source>
</evidence>
<dbReference type="Gene3D" id="2.160.20.10">
    <property type="entry name" value="Single-stranded right-handed beta-helix, Pectin lyase-like"/>
    <property type="match status" value="1"/>
</dbReference>
<dbReference type="RefSeq" id="WP_240485967.1">
    <property type="nucleotide sequence ID" value="NZ_JMIH01000016.1"/>
</dbReference>
<dbReference type="EMBL" id="JMIH01000016">
    <property type="protein sequence ID" value="KEO74269.1"/>
    <property type="molecule type" value="Genomic_DNA"/>
</dbReference>
<keyword evidence="8" id="KW-1185">Reference proteome</keyword>
<organism evidence="7 8">
    <name type="scientific">Anditalea andensis</name>
    <dbReference type="NCBI Taxonomy" id="1048983"/>
    <lineage>
        <taxon>Bacteria</taxon>
        <taxon>Pseudomonadati</taxon>
        <taxon>Bacteroidota</taxon>
        <taxon>Cytophagia</taxon>
        <taxon>Cytophagales</taxon>
        <taxon>Cytophagaceae</taxon>
        <taxon>Anditalea</taxon>
    </lineage>
</organism>